<accession>A0AAD9QCZ6</accession>
<name>A0AAD9QCZ6_ACRCE</name>
<dbReference type="AlphaFoldDB" id="A0AAD9QCZ6"/>
<organism evidence="1 2">
    <name type="scientific">Acropora cervicornis</name>
    <name type="common">Staghorn coral</name>
    <dbReference type="NCBI Taxonomy" id="6130"/>
    <lineage>
        <taxon>Eukaryota</taxon>
        <taxon>Metazoa</taxon>
        <taxon>Cnidaria</taxon>
        <taxon>Anthozoa</taxon>
        <taxon>Hexacorallia</taxon>
        <taxon>Scleractinia</taxon>
        <taxon>Astrocoeniina</taxon>
        <taxon>Acroporidae</taxon>
        <taxon>Acropora</taxon>
    </lineage>
</organism>
<evidence type="ECO:0000313" key="2">
    <source>
        <dbReference type="Proteomes" id="UP001249851"/>
    </source>
</evidence>
<dbReference type="EMBL" id="JARQWQ010000042">
    <property type="protein sequence ID" value="KAK2559049.1"/>
    <property type="molecule type" value="Genomic_DNA"/>
</dbReference>
<evidence type="ECO:0000313" key="1">
    <source>
        <dbReference type="EMBL" id="KAK2559049.1"/>
    </source>
</evidence>
<proteinExistence type="predicted"/>
<keyword evidence="2" id="KW-1185">Reference proteome</keyword>
<protein>
    <submittedName>
        <fullName evidence="1">Uncharacterized protein</fullName>
    </submittedName>
</protein>
<dbReference type="Proteomes" id="UP001249851">
    <property type="component" value="Unassembled WGS sequence"/>
</dbReference>
<reference evidence="1" key="2">
    <citation type="journal article" date="2023" name="Science">
        <title>Genomic signatures of disease resistance in endangered staghorn corals.</title>
        <authorList>
            <person name="Vollmer S.V."/>
            <person name="Selwyn J.D."/>
            <person name="Despard B.A."/>
            <person name="Roesel C.L."/>
        </authorList>
    </citation>
    <scope>NUCLEOTIDE SEQUENCE</scope>
    <source>
        <strain evidence="1">K2</strain>
    </source>
</reference>
<comment type="caution">
    <text evidence="1">The sequence shown here is derived from an EMBL/GenBank/DDBJ whole genome shotgun (WGS) entry which is preliminary data.</text>
</comment>
<gene>
    <name evidence="1" type="ORF">P5673_018687</name>
</gene>
<sequence length="126" mass="14253">TQNYDKAPAITLKEGKTSLFRWKVEQFSLYADTVIASPCCLSPERCRWRGVWENSILYLQLQAAANPVNAKIRVVPLNDNKEAVTVLITDLREGEMVKAGGETLKNACLNEDQLKVKFIITIYSYN</sequence>
<reference evidence="1" key="1">
    <citation type="journal article" date="2023" name="G3 (Bethesda)">
        <title>Whole genome assembly and annotation of the endangered Caribbean coral Acropora cervicornis.</title>
        <authorList>
            <person name="Selwyn J.D."/>
            <person name="Vollmer S.V."/>
        </authorList>
    </citation>
    <scope>NUCLEOTIDE SEQUENCE</scope>
    <source>
        <strain evidence="1">K2</strain>
    </source>
</reference>
<feature type="non-terminal residue" evidence="1">
    <location>
        <position position="1"/>
    </location>
</feature>